<protein>
    <recommendedName>
        <fullName evidence="4">Phage tail collar domain-containing protein</fullName>
    </recommendedName>
</protein>
<feature type="region of interest" description="Disordered" evidence="1">
    <location>
        <begin position="225"/>
        <end position="247"/>
    </location>
</feature>
<dbReference type="EMBL" id="PCWA01000008">
    <property type="protein sequence ID" value="PIQ89934.1"/>
    <property type="molecule type" value="Genomic_DNA"/>
</dbReference>
<evidence type="ECO:0000256" key="1">
    <source>
        <dbReference type="SAM" id="MobiDB-lite"/>
    </source>
</evidence>
<proteinExistence type="predicted"/>
<dbReference type="Proteomes" id="UP000229641">
    <property type="component" value="Unassembled WGS sequence"/>
</dbReference>
<evidence type="ECO:0000313" key="2">
    <source>
        <dbReference type="EMBL" id="PIQ89934.1"/>
    </source>
</evidence>
<sequence length="260" mass="27662">MKRVFLILATVAVLFFMVTSAYTAVPRLIRFQGKVTDTQGAPLNGSYNITFRVYDAASGGALLWSETQSAIPVNNGVFTVLLGNVNPLNLAFDIPYWLSMEVNNDGEMSPRQQIASVGYAIRAEVADSISNVAVMPSGAIVLWRGAACPQGYNRVSELDGKFLVSGAAYNAAAGGSNTHDHGGVTGNHALTIAEMPAHTHGGSHYHLPQATGDMMAHTDWYATAQSSNTDSTGGNQGHSHTISSTDNRPEFATILLCEKE</sequence>
<organism evidence="2 3">
    <name type="scientific">Candidatus Ghiorseimicrobium undicola</name>
    <dbReference type="NCBI Taxonomy" id="1974746"/>
    <lineage>
        <taxon>Bacteria</taxon>
        <taxon>Pseudomonadati</taxon>
        <taxon>Candidatus Omnitrophota</taxon>
        <taxon>Candidatus Ghiorseimicrobium</taxon>
    </lineage>
</organism>
<evidence type="ECO:0000313" key="3">
    <source>
        <dbReference type="Proteomes" id="UP000229641"/>
    </source>
</evidence>
<evidence type="ECO:0008006" key="4">
    <source>
        <dbReference type="Google" id="ProtNLM"/>
    </source>
</evidence>
<name>A0A2H0M1Y5_9BACT</name>
<dbReference type="AlphaFoldDB" id="A0A2H0M1Y5"/>
<dbReference type="SUPFAM" id="SSF88874">
    <property type="entry name" value="Receptor-binding domain of short tail fibre protein gp12"/>
    <property type="match status" value="1"/>
</dbReference>
<reference evidence="2 3" key="1">
    <citation type="submission" date="2017-09" db="EMBL/GenBank/DDBJ databases">
        <title>Depth-based differentiation of microbial function through sediment-hosted aquifers and enrichment of novel symbionts in the deep terrestrial subsurface.</title>
        <authorList>
            <person name="Probst A.J."/>
            <person name="Ladd B."/>
            <person name="Jarett J.K."/>
            <person name="Geller-Mcgrath D.E."/>
            <person name="Sieber C.M."/>
            <person name="Emerson J.B."/>
            <person name="Anantharaman K."/>
            <person name="Thomas B.C."/>
            <person name="Malmstrom R."/>
            <person name="Stieglmeier M."/>
            <person name="Klingl A."/>
            <person name="Woyke T."/>
            <person name="Ryan C.M."/>
            <person name="Banfield J.F."/>
        </authorList>
    </citation>
    <scope>NUCLEOTIDE SEQUENCE [LARGE SCALE GENOMIC DNA]</scope>
    <source>
        <strain evidence="2">CG11_big_fil_rev_8_21_14_0_20_42_13</strain>
    </source>
</reference>
<feature type="compositionally biased region" description="Polar residues" evidence="1">
    <location>
        <begin position="225"/>
        <end position="246"/>
    </location>
</feature>
<comment type="caution">
    <text evidence="2">The sequence shown here is derived from an EMBL/GenBank/DDBJ whole genome shotgun (WGS) entry which is preliminary data.</text>
</comment>
<gene>
    <name evidence="2" type="ORF">COV72_00475</name>
</gene>
<accession>A0A2H0M1Y5</accession>